<feature type="region of interest" description="Disordered" evidence="1">
    <location>
        <begin position="46"/>
        <end position="65"/>
    </location>
</feature>
<protein>
    <submittedName>
        <fullName evidence="2">Uncharacterized protein</fullName>
    </submittedName>
</protein>
<gene>
    <name evidence="2" type="ORF">LG632_27935</name>
</gene>
<name>A0ABS8BEY5_9ACTN</name>
<proteinExistence type="predicted"/>
<comment type="caution">
    <text evidence="2">The sequence shown here is derived from an EMBL/GenBank/DDBJ whole genome shotgun (WGS) entry which is preliminary data.</text>
</comment>
<reference evidence="2 3" key="1">
    <citation type="submission" date="2021-10" db="EMBL/GenBank/DDBJ databases">
        <title>Streptomyces sp. strain SMC 277, a novel streptomycete isolated from soil.</title>
        <authorList>
            <person name="Chanama M."/>
        </authorList>
    </citation>
    <scope>NUCLEOTIDE SEQUENCE [LARGE SCALE GENOMIC DNA]</scope>
    <source>
        <strain evidence="2 3">SMC 277</strain>
    </source>
</reference>
<organism evidence="2 3">
    <name type="scientific">Streptomyces antimicrobicus</name>
    <dbReference type="NCBI Taxonomy" id="2883108"/>
    <lineage>
        <taxon>Bacteria</taxon>
        <taxon>Bacillati</taxon>
        <taxon>Actinomycetota</taxon>
        <taxon>Actinomycetes</taxon>
        <taxon>Kitasatosporales</taxon>
        <taxon>Streptomycetaceae</taxon>
        <taxon>Streptomyces</taxon>
    </lineage>
</organism>
<evidence type="ECO:0000313" key="3">
    <source>
        <dbReference type="Proteomes" id="UP001199054"/>
    </source>
</evidence>
<evidence type="ECO:0000256" key="1">
    <source>
        <dbReference type="SAM" id="MobiDB-lite"/>
    </source>
</evidence>
<dbReference type="EMBL" id="JAJAUY010000184">
    <property type="protein sequence ID" value="MCB5183172.1"/>
    <property type="molecule type" value="Genomic_DNA"/>
</dbReference>
<dbReference type="Proteomes" id="UP001199054">
    <property type="component" value="Unassembled WGS sequence"/>
</dbReference>
<feature type="compositionally biased region" description="Basic and acidic residues" evidence="1">
    <location>
        <begin position="55"/>
        <end position="65"/>
    </location>
</feature>
<dbReference type="RefSeq" id="WP_226730387.1">
    <property type="nucleotide sequence ID" value="NZ_JAJAUY010000184.1"/>
</dbReference>
<keyword evidence="3" id="KW-1185">Reference proteome</keyword>
<accession>A0ABS8BEY5</accession>
<sequence>MEATRPSRRWHGGAARSTRVAAGLSMAVGAVLAGVLVAPPAAAVGGPADGGGKAAKNDSSECRTSRTVSSERLDFGVSAEFRVATDRKGNAYLNDDRNPGIWVNLDILEGTPECVIGSAVGTDESPATVTLTLLSKSGKLYAASCAITATPFTAANLEAACGAGFTLVPGTPV</sequence>
<evidence type="ECO:0000313" key="2">
    <source>
        <dbReference type="EMBL" id="MCB5183172.1"/>
    </source>
</evidence>